<comment type="caution">
    <text evidence="2">The sequence shown here is derived from an EMBL/GenBank/DDBJ whole genome shotgun (WGS) entry which is preliminary data.</text>
</comment>
<dbReference type="InterPro" id="IPR046341">
    <property type="entry name" value="SET_dom_sf"/>
</dbReference>
<sequence>MNTALSDQYPSYPKKIEYGYGLFASDDLPPNTVAYVLLCKKNEKWVWLLTFSNARYANHSCRPNCTLNDNQELVTLTNVQKGEELNFVYNGGSEDDEWDPIWTFKCECKNDNCQGMIDRYRRVDRRGNPVK</sequence>
<dbReference type="CDD" id="cd08161">
    <property type="entry name" value="SET"/>
    <property type="match status" value="1"/>
</dbReference>
<evidence type="ECO:0000313" key="2">
    <source>
        <dbReference type="EMBL" id="KAJ3259853.1"/>
    </source>
</evidence>
<reference evidence="2" key="1">
    <citation type="submission" date="2020-05" db="EMBL/GenBank/DDBJ databases">
        <title>Phylogenomic resolution of chytrid fungi.</title>
        <authorList>
            <person name="Stajich J.E."/>
            <person name="Amses K."/>
            <person name="Simmons R."/>
            <person name="Seto K."/>
            <person name="Myers J."/>
            <person name="Bonds A."/>
            <person name="Quandt C.A."/>
            <person name="Barry K."/>
            <person name="Liu P."/>
            <person name="Grigoriev I."/>
            <person name="Longcore J.E."/>
            <person name="James T.Y."/>
        </authorList>
    </citation>
    <scope>NUCLEOTIDE SEQUENCE</scope>
    <source>
        <strain evidence="2">PLAUS21</strain>
    </source>
</reference>
<evidence type="ECO:0000313" key="3">
    <source>
        <dbReference type="Proteomes" id="UP001210925"/>
    </source>
</evidence>
<evidence type="ECO:0000259" key="1">
    <source>
        <dbReference type="PROSITE" id="PS50280"/>
    </source>
</evidence>
<accession>A0AAD5UMB7</accession>
<gene>
    <name evidence="2" type="ORF">HK103_001744</name>
</gene>
<dbReference type="InterPro" id="IPR001214">
    <property type="entry name" value="SET_dom"/>
</dbReference>
<dbReference type="Pfam" id="PF00856">
    <property type="entry name" value="SET"/>
    <property type="match status" value="1"/>
</dbReference>
<dbReference type="PROSITE" id="PS50280">
    <property type="entry name" value="SET"/>
    <property type="match status" value="1"/>
</dbReference>
<keyword evidence="3" id="KW-1185">Reference proteome</keyword>
<protein>
    <recommendedName>
        <fullName evidence="1">SET domain-containing protein</fullName>
    </recommendedName>
</protein>
<dbReference type="Proteomes" id="UP001210925">
    <property type="component" value="Unassembled WGS sequence"/>
</dbReference>
<name>A0AAD5UMB7_9FUNG</name>
<dbReference type="EMBL" id="JADGKB010000015">
    <property type="protein sequence ID" value="KAJ3259853.1"/>
    <property type="molecule type" value="Genomic_DNA"/>
</dbReference>
<feature type="domain" description="SET" evidence="1">
    <location>
        <begin position="1"/>
        <end position="90"/>
    </location>
</feature>
<dbReference type="AlphaFoldDB" id="A0AAD5UMB7"/>
<proteinExistence type="predicted"/>
<dbReference type="SUPFAM" id="SSF82199">
    <property type="entry name" value="SET domain"/>
    <property type="match status" value="1"/>
</dbReference>
<organism evidence="2 3">
    <name type="scientific">Boothiomyces macroporosus</name>
    <dbReference type="NCBI Taxonomy" id="261099"/>
    <lineage>
        <taxon>Eukaryota</taxon>
        <taxon>Fungi</taxon>
        <taxon>Fungi incertae sedis</taxon>
        <taxon>Chytridiomycota</taxon>
        <taxon>Chytridiomycota incertae sedis</taxon>
        <taxon>Chytridiomycetes</taxon>
        <taxon>Rhizophydiales</taxon>
        <taxon>Terramycetaceae</taxon>
        <taxon>Boothiomyces</taxon>
    </lineage>
</organism>
<dbReference type="Gene3D" id="2.170.270.10">
    <property type="entry name" value="SET domain"/>
    <property type="match status" value="1"/>
</dbReference>